<evidence type="ECO:0000259" key="4">
    <source>
        <dbReference type="PROSITE" id="PS50932"/>
    </source>
</evidence>
<dbReference type="CDD" id="cd06307">
    <property type="entry name" value="PBP1_sugar_binding"/>
    <property type="match status" value="1"/>
</dbReference>
<evidence type="ECO:0000256" key="1">
    <source>
        <dbReference type="ARBA" id="ARBA00023015"/>
    </source>
</evidence>
<dbReference type="CDD" id="cd01392">
    <property type="entry name" value="HTH_LacI"/>
    <property type="match status" value="1"/>
</dbReference>
<evidence type="ECO:0000313" key="6">
    <source>
        <dbReference type="Proteomes" id="UP000648801"/>
    </source>
</evidence>
<dbReference type="InterPro" id="IPR025997">
    <property type="entry name" value="SBP_2_dom"/>
</dbReference>
<feature type="domain" description="HTH lacI-type" evidence="4">
    <location>
        <begin position="1"/>
        <end position="55"/>
    </location>
</feature>
<dbReference type="Gene3D" id="1.10.260.40">
    <property type="entry name" value="lambda repressor-like DNA-binding domains"/>
    <property type="match status" value="1"/>
</dbReference>
<dbReference type="InterPro" id="IPR000843">
    <property type="entry name" value="HTH_LacI"/>
</dbReference>
<dbReference type="RefSeq" id="WP_188758726.1">
    <property type="nucleotide sequence ID" value="NZ_BMJB01000001.1"/>
</dbReference>
<comment type="caution">
    <text evidence="5">The sequence shown here is derived from an EMBL/GenBank/DDBJ whole genome shotgun (WGS) entry which is preliminary data.</text>
</comment>
<evidence type="ECO:0000313" key="5">
    <source>
        <dbReference type="EMBL" id="GGA64970.1"/>
    </source>
</evidence>
<dbReference type="SUPFAM" id="SSF47413">
    <property type="entry name" value="lambda repressor-like DNA-binding domains"/>
    <property type="match status" value="1"/>
</dbReference>
<dbReference type="Pfam" id="PF00356">
    <property type="entry name" value="LacI"/>
    <property type="match status" value="1"/>
</dbReference>
<sequence length="346" mass="38728">MSIPRIAKLANVSLGTVDRALHNRGRISEETRSKILRIAEELGYQTNPRARALAIGHRQFRIGVCIPRALRQYFDSIYDGIESELNHFSEFRISLVNSSPEQPGDSRHQHIAYLLQQDIQALIVCPGDSHELTELIVSAKDAGIPVIFISSDAPANQRTSVVWVDPELLGRIAGELMARFLGGRGQVAVVTGNLSNHSHSKRAESFARRFEEIAVKGRCIETVEGHDDPKDTFEKVSVLLRRKANLKGIYVATGNCIPVCEAIDAQRKASGVQVIATDFFPEMVPYFERQMIVASVYQRPYWLGRYALQLALKAVLEKKPLQPSYLVQPQVILASNMHLAREYKKS</sequence>
<keyword evidence="6" id="KW-1185">Reference proteome</keyword>
<dbReference type="Pfam" id="PF13407">
    <property type="entry name" value="Peripla_BP_4"/>
    <property type="match status" value="1"/>
</dbReference>
<evidence type="ECO:0000256" key="2">
    <source>
        <dbReference type="ARBA" id="ARBA00023125"/>
    </source>
</evidence>
<name>A0A916W485_9BACT</name>
<reference evidence="5" key="2">
    <citation type="submission" date="2020-09" db="EMBL/GenBank/DDBJ databases">
        <authorList>
            <person name="Sun Q."/>
            <person name="Zhou Y."/>
        </authorList>
    </citation>
    <scope>NUCLEOTIDE SEQUENCE</scope>
    <source>
        <strain evidence="5">CGMCC 1.15447</strain>
    </source>
</reference>
<dbReference type="GO" id="GO:0000976">
    <property type="term" value="F:transcription cis-regulatory region binding"/>
    <property type="evidence" value="ECO:0007669"/>
    <property type="project" value="TreeGrafter"/>
</dbReference>
<dbReference type="PROSITE" id="PS50932">
    <property type="entry name" value="HTH_LACI_2"/>
    <property type="match status" value="1"/>
</dbReference>
<proteinExistence type="predicted"/>
<keyword evidence="2" id="KW-0238">DNA-binding</keyword>
<protein>
    <submittedName>
        <fullName evidence="5">LacI family transcriptional regulator</fullName>
    </submittedName>
</protein>
<evidence type="ECO:0000256" key="3">
    <source>
        <dbReference type="ARBA" id="ARBA00023163"/>
    </source>
</evidence>
<keyword evidence="1" id="KW-0805">Transcription regulation</keyword>
<reference evidence="5" key="1">
    <citation type="journal article" date="2014" name="Int. J. Syst. Evol. Microbiol.">
        <title>Complete genome sequence of Corynebacterium casei LMG S-19264T (=DSM 44701T), isolated from a smear-ripened cheese.</title>
        <authorList>
            <consortium name="US DOE Joint Genome Institute (JGI-PGF)"/>
            <person name="Walter F."/>
            <person name="Albersmeier A."/>
            <person name="Kalinowski J."/>
            <person name="Ruckert C."/>
        </authorList>
    </citation>
    <scope>NUCLEOTIDE SEQUENCE</scope>
    <source>
        <strain evidence="5">CGMCC 1.15447</strain>
    </source>
</reference>
<gene>
    <name evidence="5" type="ORF">GCM10011507_15740</name>
</gene>
<dbReference type="GO" id="GO:0003700">
    <property type="term" value="F:DNA-binding transcription factor activity"/>
    <property type="evidence" value="ECO:0007669"/>
    <property type="project" value="TreeGrafter"/>
</dbReference>
<dbReference type="InterPro" id="IPR010982">
    <property type="entry name" value="Lambda_DNA-bd_dom_sf"/>
</dbReference>
<dbReference type="EMBL" id="BMJB01000001">
    <property type="protein sequence ID" value="GGA64970.1"/>
    <property type="molecule type" value="Genomic_DNA"/>
</dbReference>
<dbReference type="InterPro" id="IPR028082">
    <property type="entry name" value="Peripla_BP_I"/>
</dbReference>
<accession>A0A916W485</accession>
<dbReference type="Gene3D" id="3.40.50.2300">
    <property type="match status" value="2"/>
</dbReference>
<dbReference type="SMART" id="SM00354">
    <property type="entry name" value="HTH_LACI"/>
    <property type="match status" value="1"/>
</dbReference>
<dbReference type="SUPFAM" id="SSF53822">
    <property type="entry name" value="Periplasmic binding protein-like I"/>
    <property type="match status" value="1"/>
</dbReference>
<dbReference type="PANTHER" id="PTHR30146">
    <property type="entry name" value="LACI-RELATED TRANSCRIPTIONAL REPRESSOR"/>
    <property type="match status" value="1"/>
</dbReference>
<dbReference type="Proteomes" id="UP000648801">
    <property type="component" value="Unassembled WGS sequence"/>
</dbReference>
<dbReference type="PANTHER" id="PTHR30146:SF152">
    <property type="entry name" value="TRANSCRIPTIONAL REGULATORY PROTEIN"/>
    <property type="match status" value="1"/>
</dbReference>
<organism evidence="5 6">
    <name type="scientific">Edaphobacter acidisoli</name>
    <dbReference type="NCBI Taxonomy" id="2040573"/>
    <lineage>
        <taxon>Bacteria</taxon>
        <taxon>Pseudomonadati</taxon>
        <taxon>Acidobacteriota</taxon>
        <taxon>Terriglobia</taxon>
        <taxon>Terriglobales</taxon>
        <taxon>Acidobacteriaceae</taxon>
        <taxon>Edaphobacter</taxon>
    </lineage>
</organism>
<dbReference type="AlphaFoldDB" id="A0A916W485"/>
<keyword evidence="3" id="KW-0804">Transcription</keyword>